<name>A0A8G2CMV9_ACIRU</name>
<evidence type="ECO:0008006" key="5">
    <source>
        <dbReference type="Google" id="ProtNLM"/>
    </source>
</evidence>
<feature type="chain" id="PRO_5034233464" description="DUF2282 domain-containing protein" evidence="2">
    <location>
        <begin position="35"/>
        <end position="72"/>
    </location>
</feature>
<feature type="region of interest" description="Disordered" evidence="1">
    <location>
        <begin position="40"/>
        <end position="72"/>
    </location>
</feature>
<evidence type="ECO:0000313" key="3">
    <source>
        <dbReference type="EMBL" id="SIR32131.1"/>
    </source>
</evidence>
<evidence type="ECO:0000256" key="1">
    <source>
        <dbReference type="SAM" id="MobiDB-lite"/>
    </source>
</evidence>
<dbReference type="EMBL" id="FTNE01000024">
    <property type="protein sequence ID" value="SIR32131.1"/>
    <property type="molecule type" value="Genomic_DNA"/>
</dbReference>
<accession>A0A8G2CMV9</accession>
<organism evidence="3 4">
    <name type="scientific">Acidiphilium rubrum</name>
    <dbReference type="NCBI Taxonomy" id="526"/>
    <lineage>
        <taxon>Bacteria</taxon>
        <taxon>Pseudomonadati</taxon>
        <taxon>Pseudomonadota</taxon>
        <taxon>Alphaproteobacteria</taxon>
        <taxon>Acetobacterales</taxon>
        <taxon>Acidocellaceae</taxon>
        <taxon>Acidiphilium</taxon>
    </lineage>
</organism>
<reference evidence="3 4" key="1">
    <citation type="submission" date="2017-01" db="EMBL/GenBank/DDBJ databases">
        <authorList>
            <person name="Varghese N."/>
            <person name="Submissions S."/>
        </authorList>
    </citation>
    <scope>NUCLEOTIDE SEQUENCE [LARGE SCALE GENOMIC DNA]</scope>
    <source>
        <strain evidence="3 4">ATCC 35905</strain>
    </source>
</reference>
<evidence type="ECO:0000313" key="4">
    <source>
        <dbReference type="Proteomes" id="UP000186308"/>
    </source>
</evidence>
<feature type="signal peptide" evidence="2">
    <location>
        <begin position="1"/>
        <end position="34"/>
    </location>
</feature>
<dbReference type="AlphaFoldDB" id="A0A8G2CMV9"/>
<dbReference type="Proteomes" id="UP000186308">
    <property type="component" value="Unassembled WGS sequence"/>
</dbReference>
<keyword evidence="4" id="KW-1185">Reference proteome</keyword>
<proteinExistence type="predicted"/>
<comment type="caution">
    <text evidence="3">The sequence shown here is derived from an EMBL/GenBank/DDBJ whole genome shotgun (WGS) entry which is preliminary data.</text>
</comment>
<gene>
    <name evidence="3" type="ORF">SAMN05421828_12443</name>
</gene>
<protein>
    <recommendedName>
        <fullName evidence="5">DUF2282 domain-containing protein</fullName>
    </recommendedName>
</protein>
<keyword evidence="2" id="KW-0732">Signal</keyword>
<evidence type="ECO:0000256" key="2">
    <source>
        <dbReference type="SAM" id="SignalP"/>
    </source>
</evidence>
<sequence>MKNPTAPHPITRTALALGSAVAIAGLVSAAPAQAATAANPCAGGKMGAKSNAKPGHAAMANKKMKSGACAGK</sequence>
<dbReference type="RefSeq" id="WP_029312561.1">
    <property type="nucleotide sequence ID" value="NZ_FTNE01000024.1"/>
</dbReference>